<dbReference type="Gene3D" id="3.20.20.70">
    <property type="entry name" value="Aldolase class I"/>
    <property type="match status" value="1"/>
</dbReference>
<proteinExistence type="inferred from homology"/>
<reference evidence="6 7" key="1">
    <citation type="submission" date="2016-07" db="EMBL/GenBank/DDBJ databases">
        <title>Detection of Helicobacter winghamensis from caecal content of red fox (Vulpes vulpes).</title>
        <authorList>
            <person name="Zanoni R.G."/>
            <person name="Florio D."/>
            <person name="Caffara M."/>
            <person name="Renzi M."/>
            <person name="Parisi A."/>
            <person name="Pasquali F."/>
            <person name="Manfreda G."/>
        </authorList>
    </citation>
    <scope>NUCLEOTIDE SEQUENCE [LARGE SCALE GENOMIC DNA]</scope>
    <source>
        <strain evidence="6 7">295_13</strain>
    </source>
</reference>
<protein>
    <recommendedName>
        <fullName evidence="4 5">Pyridoxine 5'-phosphate synthase</fullName>
        <shortName evidence="4">PNP synthase</shortName>
        <ecNumber evidence="4 5">2.6.99.2</ecNumber>
    </recommendedName>
</protein>
<keyword evidence="1 4" id="KW-0963">Cytoplasm</keyword>
<dbReference type="InterPro" id="IPR036130">
    <property type="entry name" value="Pyridoxine-5'_phos_synth"/>
</dbReference>
<dbReference type="InterPro" id="IPR013785">
    <property type="entry name" value="Aldolase_TIM"/>
</dbReference>
<feature type="binding site" evidence="4">
    <location>
        <position position="49"/>
    </location>
    <ligand>
        <name>1-deoxy-D-xylulose 5-phosphate</name>
        <dbReference type="ChEBI" id="CHEBI:57792"/>
    </ligand>
</feature>
<evidence type="ECO:0000313" key="6">
    <source>
        <dbReference type="EMBL" id="PKT80610.1"/>
    </source>
</evidence>
<feature type="binding site" evidence="4">
    <location>
        <begin position="235"/>
        <end position="236"/>
    </location>
    <ligand>
        <name>3-amino-2-oxopropyl phosphate</name>
        <dbReference type="ChEBI" id="CHEBI:57279"/>
    </ligand>
</feature>
<dbReference type="NCBIfam" id="NF003627">
    <property type="entry name" value="PRK05265.1-5"/>
    <property type="match status" value="1"/>
</dbReference>
<dbReference type="NCBIfam" id="NF003625">
    <property type="entry name" value="PRK05265.1-3"/>
    <property type="match status" value="1"/>
</dbReference>
<dbReference type="Pfam" id="PF03740">
    <property type="entry name" value="PdxJ"/>
    <property type="match status" value="1"/>
</dbReference>
<evidence type="ECO:0000256" key="5">
    <source>
        <dbReference type="NCBIfam" id="TIGR00559"/>
    </source>
</evidence>
<dbReference type="GO" id="GO:0008615">
    <property type="term" value="P:pyridoxine biosynthetic process"/>
    <property type="evidence" value="ECO:0007669"/>
    <property type="project" value="UniProtKB-UniRule"/>
</dbReference>
<dbReference type="PANTHER" id="PTHR30456:SF0">
    <property type="entry name" value="PYRIDOXINE 5'-PHOSPHATE SYNTHASE"/>
    <property type="match status" value="1"/>
</dbReference>
<dbReference type="UniPathway" id="UPA00244">
    <property type="reaction ID" value="UER00313"/>
</dbReference>
<comment type="catalytic activity">
    <reaction evidence="4">
        <text>3-amino-2-oxopropyl phosphate + 1-deoxy-D-xylulose 5-phosphate = pyridoxine 5'-phosphate + phosphate + 2 H2O + H(+)</text>
        <dbReference type="Rhea" id="RHEA:15265"/>
        <dbReference type="ChEBI" id="CHEBI:15377"/>
        <dbReference type="ChEBI" id="CHEBI:15378"/>
        <dbReference type="ChEBI" id="CHEBI:43474"/>
        <dbReference type="ChEBI" id="CHEBI:57279"/>
        <dbReference type="ChEBI" id="CHEBI:57792"/>
        <dbReference type="ChEBI" id="CHEBI:58589"/>
        <dbReference type="EC" id="2.6.99.2"/>
    </reaction>
</comment>
<comment type="similarity">
    <text evidence="4">Belongs to the PNP synthase family.</text>
</comment>
<dbReference type="CDD" id="cd00003">
    <property type="entry name" value="PNPsynthase"/>
    <property type="match status" value="1"/>
</dbReference>
<keyword evidence="3 4" id="KW-0664">Pyridoxine biosynthesis</keyword>
<comment type="caution">
    <text evidence="6">The sequence shown here is derived from an EMBL/GenBank/DDBJ whole genome shotgun (WGS) entry which is preliminary data.</text>
</comment>
<evidence type="ECO:0000256" key="1">
    <source>
        <dbReference type="ARBA" id="ARBA00022490"/>
    </source>
</evidence>
<feature type="active site" description="Proton donor" evidence="4">
    <location>
        <position position="213"/>
    </location>
</feature>
<evidence type="ECO:0000313" key="7">
    <source>
        <dbReference type="Proteomes" id="UP000233350"/>
    </source>
</evidence>
<dbReference type="EC" id="2.6.99.2" evidence="4 5"/>
<dbReference type="HAMAP" id="MF_00279">
    <property type="entry name" value="PdxJ"/>
    <property type="match status" value="1"/>
</dbReference>
<feature type="binding site" evidence="4">
    <location>
        <position position="17"/>
    </location>
    <ligand>
        <name>3-amino-2-oxopropyl phosphate</name>
        <dbReference type="ChEBI" id="CHEBI:57279"/>
    </ligand>
</feature>
<dbReference type="OrthoDB" id="9806590at2"/>
<comment type="subunit">
    <text evidence="4">Homooctamer; tetramer of dimers.</text>
</comment>
<sequence>MLLGVNIDHIATLREARKINDPDPLEAVFIAKRAGADQITLHLREDRRHIHDDDVLRIRNSSVLPLNIECSINPEILEFILKISPHRITLVPENRQEVTTEGGLDVVANFERIAEITRTFREHCIEVSLFIDTQIDQICASKEVGAQMVELHTGTYANLHLMLNSNLSYTHNTIESLKIPRSELKTHFLDSISSLRDGAKEAKWLGLEVAAGHGLNYHNLAPILQIPEIIELNIGQSIIARSIFTGLESAIKEMVKLIKPSERNAFRLD</sequence>
<comment type="subcellular location">
    <subcellularLocation>
        <location evidence="4">Cytoplasm</location>
    </subcellularLocation>
</comment>
<dbReference type="SUPFAM" id="SSF63892">
    <property type="entry name" value="Pyridoxine 5'-phosphate synthase"/>
    <property type="match status" value="1"/>
</dbReference>
<dbReference type="Proteomes" id="UP000233350">
    <property type="component" value="Unassembled WGS sequence"/>
</dbReference>
<dbReference type="GO" id="GO:0033856">
    <property type="term" value="F:pyridoxine 5'-phosphate synthase activity"/>
    <property type="evidence" value="ECO:0007669"/>
    <property type="project" value="UniProtKB-UniRule"/>
</dbReference>
<evidence type="ECO:0000256" key="4">
    <source>
        <dbReference type="HAMAP-Rule" id="MF_00279"/>
    </source>
</evidence>
<dbReference type="AlphaFoldDB" id="A0A2N3PIP1"/>
<dbReference type="GeneID" id="97289260"/>
<dbReference type="NCBIfam" id="TIGR00559">
    <property type="entry name" value="pdxJ"/>
    <property type="match status" value="1"/>
</dbReference>
<feature type="active site" description="Proton acceptor" evidence="4">
    <location>
        <position position="69"/>
    </location>
</feature>
<keyword evidence="7" id="KW-1185">Reference proteome</keyword>
<dbReference type="STRING" id="556267.HWAG_00426"/>
<keyword evidence="2 4" id="KW-0808">Transferase</keyword>
<feature type="binding site" evidence="4">
    <location>
        <position position="6"/>
    </location>
    <ligand>
        <name>3-amino-2-oxopropyl phosphate</name>
        <dbReference type="ChEBI" id="CHEBI:57279"/>
    </ligand>
</feature>
<organism evidence="6 7">
    <name type="scientific">Helicobacter winghamensis</name>
    <dbReference type="NCBI Taxonomy" id="157268"/>
    <lineage>
        <taxon>Bacteria</taxon>
        <taxon>Pseudomonadati</taxon>
        <taxon>Campylobacterota</taxon>
        <taxon>Epsilonproteobacteria</taxon>
        <taxon>Campylobacterales</taxon>
        <taxon>Helicobacteraceae</taxon>
        <taxon>Helicobacter</taxon>
    </lineage>
</organism>
<comment type="function">
    <text evidence="4">Catalyzes the complicated ring closure reaction between the two acyclic compounds 1-deoxy-D-xylulose-5-phosphate (DXP) and 3-amino-2-oxopropyl phosphate (1-amino-acetone-3-phosphate or AAP) to form pyridoxine 5'-phosphate (PNP) and inorganic phosphate.</text>
</comment>
<gene>
    <name evidence="4" type="primary">pdxJ</name>
    <name evidence="6" type="ORF">BCM31_03920</name>
</gene>
<evidence type="ECO:0000256" key="3">
    <source>
        <dbReference type="ARBA" id="ARBA00023096"/>
    </source>
</evidence>
<dbReference type="GO" id="GO:0005829">
    <property type="term" value="C:cytosol"/>
    <property type="evidence" value="ECO:0007669"/>
    <property type="project" value="TreeGrafter"/>
</dbReference>
<feature type="active site" description="Proton acceptor" evidence="4">
    <location>
        <position position="42"/>
    </location>
</feature>
<feature type="binding site" evidence="4">
    <location>
        <position position="99"/>
    </location>
    <ligand>
        <name>1-deoxy-D-xylulose 5-phosphate</name>
        <dbReference type="ChEBI" id="CHEBI:57792"/>
    </ligand>
</feature>
<feature type="binding site" evidence="4">
    <location>
        <position position="44"/>
    </location>
    <ligand>
        <name>1-deoxy-D-xylulose 5-phosphate</name>
        <dbReference type="ChEBI" id="CHEBI:57792"/>
    </ligand>
</feature>
<feature type="site" description="Transition state stabilizer" evidence="4">
    <location>
        <position position="150"/>
    </location>
</feature>
<dbReference type="PANTHER" id="PTHR30456">
    <property type="entry name" value="PYRIDOXINE 5'-PHOSPHATE SYNTHASE"/>
    <property type="match status" value="1"/>
</dbReference>
<comment type="pathway">
    <text evidence="4">Cofactor biosynthesis; pyridoxine 5'-phosphate biosynthesis; pyridoxine 5'-phosphate from D-erythrose 4-phosphate: step 5/5.</text>
</comment>
<feature type="binding site" evidence="4">
    <location>
        <position position="214"/>
    </location>
    <ligand>
        <name>3-amino-2-oxopropyl phosphate</name>
        <dbReference type="ChEBI" id="CHEBI:57279"/>
    </ligand>
</feature>
<feature type="binding site" evidence="4">
    <location>
        <begin position="8"/>
        <end position="9"/>
    </location>
    <ligand>
        <name>1-deoxy-D-xylulose 5-phosphate</name>
        <dbReference type="ChEBI" id="CHEBI:57792"/>
    </ligand>
</feature>
<accession>A0A2N3PIP1</accession>
<evidence type="ECO:0000256" key="2">
    <source>
        <dbReference type="ARBA" id="ARBA00022679"/>
    </source>
</evidence>
<dbReference type="InterPro" id="IPR004569">
    <property type="entry name" value="PyrdxlP_synth_PdxJ"/>
</dbReference>
<name>A0A2N3PIP1_9HELI</name>
<dbReference type="RefSeq" id="WP_006802119.1">
    <property type="nucleotide sequence ID" value="NZ_CABKOI010000021.1"/>
</dbReference>
<dbReference type="EMBL" id="MBPK01000042">
    <property type="protein sequence ID" value="PKT80610.1"/>
    <property type="molecule type" value="Genomic_DNA"/>
</dbReference>